<dbReference type="KEGG" id="pdq:CL55_00003170"/>
<dbReference type="Gene3D" id="3.40.50.1110">
    <property type="entry name" value="SGNH hydrolase"/>
    <property type="match status" value="1"/>
</dbReference>
<keyword evidence="3" id="KW-1185">Reference proteome</keyword>
<sequence>MKKNKLYQTLIVLILPVMAVMAGVLMTEFFWQLLSKNQNNIETRKFSLYSSDKNNVFRNIHSFFVYEKNAKIKSSAYILTNDFVKEYDYTILTNNFGLVQNKNIYPGIPSLLTLGDSFTEGQGALAWFENLASERLPNIPQYINGGIMGTGFQQWELLHEHLIKNKILVKYLVVIFISDDYKRTTWNMSPKILECINNYLKCEGDEYFYGMPKNENDLKKFLGKLNDSRIEMMKKSTFKFVDAIEKYLPATLSVLRYIENMILDVESHESLRHNRDAILKLSNTYGENIIYIHLPQKEEISNRRISNLGIEARNEILKAGSTLFDGFKECSLSIEDYFMNDPHPNEIGYQKISACVGKLIKRKWGEVK</sequence>
<dbReference type="HOGENOM" id="CLU_751959_0_0_4"/>
<dbReference type="AlphaFoldDB" id="A0A0E3ZK45"/>
<keyword evidence="1" id="KW-0472">Membrane</keyword>
<organism evidence="2 3">
    <name type="scientific">Polynucleobacter duraquae</name>
    <dbReference type="NCBI Taxonomy" id="1835254"/>
    <lineage>
        <taxon>Bacteria</taxon>
        <taxon>Pseudomonadati</taxon>
        <taxon>Pseudomonadota</taxon>
        <taxon>Betaproteobacteria</taxon>
        <taxon>Burkholderiales</taxon>
        <taxon>Burkholderiaceae</taxon>
        <taxon>Polynucleobacter</taxon>
    </lineage>
</organism>
<dbReference type="STRING" id="1835254.CL55_00003170"/>
<dbReference type="SUPFAM" id="SSF52266">
    <property type="entry name" value="SGNH hydrolase"/>
    <property type="match status" value="1"/>
</dbReference>
<gene>
    <name evidence="2" type="ORF">CL55_00003170</name>
</gene>
<dbReference type="RefSeq" id="WP_046329582.1">
    <property type="nucleotide sequence ID" value="NZ_CP007501.1"/>
</dbReference>
<dbReference type="PATRIC" id="fig|576611.7.peg.319"/>
<name>A0A0E3ZK45_9BURK</name>
<feature type="transmembrane region" description="Helical" evidence="1">
    <location>
        <begin position="12"/>
        <end position="34"/>
    </location>
</feature>
<dbReference type="EMBL" id="CP007501">
    <property type="protein sequence ID" value="AKD24650.1"/>
    <property type="molecule type" value="Genomic_DNA"/>
</dbReference>
<evidence type="ECO:0000313" key="3">
    <source>
        <dbReference type="Proteomes" id="UP000061135"/>
    </source>
</evidence>
<evidence type="ECO:0000313" key="2">
    <source>
        <dbReference type="EMBL" id="AKD24650.1"/>
    </source>
</evidence>
<proteinExistence type="predicted"/>
<dbReference type="Proteomes" id="UP000061135">
    <property type="component" value="Chromosome"/>
</dbReference>
<accession>A0A0E3ZK45</accession>
<dbReference type="OrthoDB" id="5559625at2"/>
<evidence type="ECO:0008006" key="4">
    <source>
        <dbReference type="Google" id="ProtNLM"/>
    </source>
</evidence>
<keyword evidence="1" id="KW-1133">Transmembrane helix</keyword>
<keyword evidence="1" id="KW-0812">Transmembrane</keyword>
<reference evidence="2 3" key="1">
    <citation type="submission" date="2014-03" db="EMBL/GenBank/DDBJ databases">
        <title>Genome of Polynucleobacter strain MWH-MoK4.</title>
        <authorList>
            <person name="Hahn M.W."/>
        </authorList>
    </citation>
    <scope>NUCLEOTIDE SEQUENCE [LARGE SCALE GENOMIC DNA]</scope>
    <source>
        <strain evidence="2 3">MWH-MoK4</strain>
    </source>
</reference>
<evidence type="ECO:0000256" key="1">
    <source>
        <dbReference type="SAM" id="Phobius"/>
    </source>
</evidence>
<protein>
    <recommendedName>
        <fullName evidence="4">GDSL-like Lipase/Acylhydrolase</fullName>
    </recommendedName>
</protein>
<dbReference type="GO" id="GO:0016788">
    <property type="term" value="F:hydrolase activity, acting on ester bonds"/>
    <property type="evidence" value="ECO:0007669"/>
    <property type="project" value="UniProtKB-ARBA"/>
</dbReference>
<dbReference type="InterPro" id="IPR036514">
    <property type="entry name" value="SGNH_hydro_sf"/>
</dbReference>